<dbReference type="GO" id="GO:0016747">
    <property type="term" value="F:acyltransferase activity, transferring groups other than amino-acyl groups"/>
    <property type="evidence" value="ECO:0007669"/>
    <property type="project" value="InterPro"/>
</dbReference>
<dbReference type="SUPFAM" id="SSF55729">
    <property type="entry name" value="Acyl-CoA N-acyltransferases (Nat)"/>
    <property type="match status" value="1"/>
</dbReference>
<dbReference type="STRING" id="1891671.SAMN06295885_2583"/>
<dbReference type="InterPro" id="IPR016181">
    <property type="entry name" value="Acyl_CoA_acyltransferase"/>
</dbReference>
<dbReference type="Pfam" id="PF13508">
    <property type="entry name" value="Acetyltransf_7"/>
    <property type="match status" value="1"/>
</dbReference>
<accession>A0A1X7P6S4</accession>
<keyword evidence="2" id="KW-0808">Transferase</keyword>
<protein>
    <submittedName>
        <fullName evidence="2">Acetyltransferase (GNAT) family protein</fullName>
    </submittedName>
</protein>
<reference evidence="3" key="1">
    <citation type="submission" date="2017-04" db="EMBL/GenBank/DDBJ databases">
        <authorList>
            <person name="Varghese N."/>
            <person name="Submissions S."/>
        </authorList>
    </citation>
    <scope>NUCLEOTIDE SEQUENCE [LARGE SCALE GENOMIC DNA]</scope>
    <source>
        <strain evidence="3">VKM Ac-2121</strain>
    </source>
</reference>
<dbReference type="RefSeq" id="WP_244274899.1">
    <property type="nucleotide sequence ID" value="NZ_FXBM01000002.1"/>
</dbReference>
<proteinExistence type="predicted"/>
<dbReference type="PROSITE" id="PS51186">
    <property type="entry name" value="GNAT"/>
    <property type="match status" value="1"/>
</dbReference>
<evidence type="ECO:0000313" key="3">
    <source>
        <dbReference type="Proteomes" id="UP000193711"/>
    </source>
</evidence>
<organism evidence="2 3">
    <name type="scientific">Rathayibacter oskolensis</name>
    <dbReference type="NCBI Taxonomy" id="1891671"/>
    <lineage>
        <taxon>Bacteria</taxon>
        <taxon>Bacillati</taxon>
        <taxon>Actinomycetota</taxon>
        <taxon>Actinomycetes</taxon>
        <taxon>Micrococcales</taxon>
        <taxon>Microbacteriaceae</taxon>
        <taxon>Rathayibacter</taxon>
    </lineage>
</organism>
<evidence type="ECO:0000313" key="2">
    <source>
        <dbReference type="EMBL" id="SMH45635.1"/>
    </source>
</evidence>
<dbReference type="EMBL" id="FXBM01000002">
    <property type="protein sequence ID" value="SMH45635.1"/>
    <property type="molecule type" value="Genomic_DNA"/>
</dbReference>
<dbReference type="Proteomes" id="UP000193711">
    <property type="component" value="Unassembled WGS sequence"/>
</dbReference>
<evidence type="ECO:0000259" key="1">
    <source>
        <dbReference type="PROSITE" id="PS51186"/>
    </source>
</evidence>
<dbReference type="Gene3D" id="3.40.630.30">
    <property type="match status" value="1"/>
</dbReference>
<dbReference type="InterPro" id="IPR000182">
    <property type="entry name" value="GNAT_dom"/>
</dbReference>
<keyword evidence="3" id="KW-1185">Reference proteome</keyword>
<dbReference type="CDD" id="cd04301">
    <property type="entry name" value="NAT_SF"/>
    <property type="match status" value="1"/>
</dbReference>
<dbReference type="AlphaFoldDB" id="A0A1X7P6S4"/>
<sequence>MGAEPDWSLRPGVVEDAAWIAELRAVVMRPDLERLDRYDAHRVRHRFLDGYRPEHTRVVEIDGSAVGCIAARVEDDAVWIEHFYLEPGVQGRGVGGEVLRTVMGEEARHDLPFRLDALRGSAARRLYERHGFRYERPEGEWDEILTTGGTGDSAAGAVPPL</sequence>
<feature type="domain" description="N-acetyltransferase" evidence="1">
    <location>
        <begin position="7"/>
        <end position="161"/>
    </location>
</feature>
<name>A0A1X7P6S4_9MICO</name>
<gene>
    <name evidence="2" type="ORF">SAMN06295885_2583</name>
</gene>